<dbReference type="AlphaFoldDB" id="A0A9N7H1L1"/>
<gene>
    <name evidence="1" type="ORF">B0W47_10330</name>
    <name evidence="2" type="ORF">CDI09_09380</name>
</gene>
<reference evidence="3" key="1">
    <citation type="submission" date="2017-02" db="EMBL/GenBank/DDBJ databases">
        <title>zhang.</title>
        <authorList>
            <person name="Zhang H."/>
        </authorList>
    </citation>
    <scope>NUCLEOTIDE SEQUENCE [LARGE SCALE GENOMIC DNA]</scope>
    <source>
        <strain evidence="3">RZS01</strain>
    </source>
</reference>
<reference evidence="2 4" key="3">
    <citation type="submission" date="2017-06" db="EMBL/GenBank/DDBJ databases">
        <title>A draft genome sequence of Komagataeibacter nataicola LMG 1536.</title>
        <authorList>
            <person name="Skraban J."/>
            <person name="Cleenwerck I."/>
            <person name="Vandamme P."/>
            <person name="Trcek J."/>
        </authorList>
    </citation>
    <scope>NUCLEOTIDE SEQUENCE [LARGE SCALE GENOMIC DNA]</scope>
    <source>
        <strain evidence="2 4">LMG 1536</strain>
    </source>
</reference>
<evidence type="ECO:0000313" key="4">
    <source>
        <dbReference type="Proteomes" id="UP000247512"/>
    </source>
</evidence>
<dbReference type="EMBL" id="CP019875">
    <property type="protein sequence ID" value="AQU87812.1"/>
    <property type="molecule type" value="Genomic_DNA"/>
</dbReference>
<organism evidence="1 3">
    <name type="scientific">Komagataeibacter nataicola</name>
    <dbReference type="NCBI Taxonomy" id="265960"/>
    <lineage>
        <taxon>Bacteria</taxon>
        <taxon>Pseudomonadati</taxon>
        <taxon>Pseudomonadota</taxon>
        <taxon>Alphaproteobacteria</taxon>
        <taxon>Acetobacterales</taxon>
        <taxon>Acetobacteraceae</taxon>
        <taxon>Komagataeibacter</taxon>
    </lineage>
</organism>
<dbReference type="Proteomes" id="UP000247512">
    <property type="component" value="Unassembled WGS sequence"/>
</dbReference>
<evidence type="ECO:0000313" key="2">
    <source>
        <dbReference type="EMBL" id="PYD66206.1"/>
    </source>
</evidence>
<dbReference type="EMBL" id="NIRT01000014">
    <property type="protein sequence ID" value="PYD66206.1"/>
    <property type="molecule type" value="Genomic_DNA"/>
</dbReference>
<keyword evidence="4" id="KW-1185">Reference proteome</keyword>
<dbReference type="Proteomes" id="UP000189683">
    <property type="component" value="Chromosome"/>
</dbReference>
<name>A0A9N7H1L1_9PROT</name>
<protein>
    <recommendedName>
        <fullName evidence="5">Helix-turn-helix domain-containing protein</fullName>
    </recommendedName>
</protein>
<evidence type="ECO:0008006" key="5">
    <source>
        <dbReference type="Google" id="ProtNLM"/>
    </source>
</evidence>
<sequence>MRVTAGGNEKAPPHYVSVVEWVARTGMSRTETYRKLNDGKLIAKKLGRRTVIDFRAGLAWLASLPSATFIPKSNGPRH</sequence>
<reference evidence="1" key="2">
    <citation type="submission" date="2017-02" db="EMBL/GenBank/DDBJ databases">
        <authorList>
            <person name="Zhang H."/>
        </authorList>
    </citation>
    <scope>NUCLEOTIDE SEQUENCE</scope>
    <source>
        <strain evidence="1">RZS01</strain>
    </source>
</reference>
<evidence type="ECO:0000313" key="1">
    <source>
        <dbReference type="EMBL" id="AQU87812.1"/>
    </source>
</evidence>
<accession>A0A9N7H1L1</accession>
<proteinExistence type="predicted"/>
<dbReference type="KEGG" id="kna:B0W47_10330"/>
<evidence type="ECO:0000313" key="3">
    <source>
        <dbReference type="Proteomes" id="UP000189683"/>
    </source>
</evidence>